<proteinExistence type="predicted"/>
<evidence type="ECO:0000313" key="5">
    <source>
        <dbReference type="Proteomes" id="UP000601041"/>
    </source>
</evidence>
<keyword evidence="1" id="KW-0902">Two-component regulatory system</keyword>
<dbReference type="InterPro" id="IPR036641">
    <property type="entry name" value="HPT_dom_sf"/>
</dbReference>
<feature type="domain" description="HPt" evidence="3">
    <location>
        <begin position="33"/>
        <end position="122"/>
    </location>
</feature>
<dbReference type="RefSeq" id="WP_142587703.1">
    <property type="nucleotide sequence ID" value="NZ_CABFWE030000005.1"/>
</dbReference>
<feature type="modified residue" description="Phosphohistidine" evidence="2">
    <location>
        <position position="72"/>
    </location>
</feature>
<dbReference type="Gene3D" id="1.20.120.160">
    <property type="entry name" value="HPT domain"/>
    <property type="match status" value="1"/>
</dbReference>
<name>A0ABN7JM23_9HYPH</name>
<evidence type="ECO:0000259" key="3">
    <source>
        <dbReference type="PROSITE" id="PS50894"/>
    </source>
</evidence>
<dbReference type="InterPro" id="IPR008207">
    <property type="entry name" value="Sig_transdc_His_kin_Hpt_dom"/>
</dbReference>
<dbReference type="EMBL" id="CABFWE030000005">
    <property type="protein sequence ID" value="CAD7035506.1"/>
    <property type="molecule type" value="Genomic_DNA"/>
</dbReference>
<keyword evidence="2" id="KW-0597">Phosphoprotein</keyword>
<comment type="caution">
    <text evidence="4">The sequence shown here is derived from an EMBL/GenBank/DDBJ whole genome shotgun (WGS) entry which is preliminary data.</text>
</comment>
<dbReference type="PROSITE" id="PS50894">
    <property type="entry name" value="HPT"/>
    <property type="match status" value="1"/>
</dbReference>
<dbReference type="Proteomes" id="UP000601041">
    <property type="component" value="Unassembled WGS sequence"/>
</dbReference>
<dbReference type="Pfam" id="PF01627">
    <property type="entry name" value="Hpt"/>
    <property type="match status" value="1"/>
</dbReference>
<gene>
    <name evidence="4" type="ORF">RHAB21_02406</name>
</gene>
<reference evidence="4 5" key="1">
    <citation type="submission" date="2020-11" db="EMBL/GenBank/DDBJ databases">
        <authorList>
            <person name="Lassalle F."/>
        </authorList>
    </citation>
    <scope>NUCLEOTIDE SEQUENCE [LARGE SCALE GENOMIC DNA]</scope>
    <source>
        <strain evidence="4 5">AB21</strain>
    </source>
</reference>
<evidence type="ECO:0000256" key="1">
    <source>
        <dbReference type="ARBA" id="ARBA00023012"/>
    </source>
</evidence>
<dbReference type="SUPFAM" id="SSF47226">
    <property type="entry name" value="Histidine-containing phosphotransfer domain, HPT domain"/>
    <property type="match status" value="1"/>
</dbReference>
<evidence type="ECO:0000313" key="4">
    <source>
        <dbReference type="EMBL" id="CAD7035506.1"/>
    </source>
</evidence>
<sequence length="122" mass="13001">MAATAIAFEAPATQRALSPSQSRPIDLVHLARQTMGDKTLEVEILQIFARQARKAMLEMSSGESSAIIAAAHRLKGAASSVGAFTVADLAMRIEEKGAEATSMAKIATAIVETENFILRLCR</sequence>
<organism evidence="4 5">
    <name type="scientific">Pseudorhizobium halotolerans</name>
    <dbReference type="NCBI Taxonomy" id="1233081"/>
    <lineage>
        <taxon>Bacteria</taxon>
        <taxon>Pseudomonadati</taxon>
        <taxon>Pseudomonadota</taxon>
        <taxon>Alphaproteobacteria</taxon>
        <taxon>Hyphomicrobiales</taxon>
        <taxon>Rhizobiaceae</taxon>
        <taxon>Rhizobium/Agrobacterium group</taxon>
        <taxon>Pseudorhizobium</taxon>
    </lineage>
</organism>
<keyword evidence="5" id="KW-1185">Reference proteome</keyword>
<evidence type="ECO:0000256" key="2">
    <source>
        <dbReference type="PROSITE-ProRule" id="PRU00110"/>
    </source>
</evidence>
<protein>
    <submittedName>
        <fullName evidence="4">Transcriptional regulator</fullName>
    </submittedName>
</protein>
<accession>A0ABN7JM23</accession>